<evidence type="ECO:0000256" key="1">
    <source>
        <dbReference type="SAM" id="Coils"/>
    </source>
</evidence>
<name>A0A7J7N8C7_9MAGN</name>
<dbReference type="EMBL" id="JACGCM010000999">
    <property type="protein sequence ID" value="KAF6163292.1"/>
    <property type="molecule type" value="Genomic_DNA"/>
</dbReference>
<keyword evidence="1" id="KW-0175">Coiled coil</keyword>
<keyword evidence="3" id="KW-1185">Reference proteome</keyword>
<protein>
    <submittedName>
        <fullName evidence="2">Uncharacterized protein</fullName>
    </submittedName>
</protein>
<feature type="coiled-coil region" evidence="1">
    <location>
        <begin position="384"/>
        <end position="418"/>
    </location>
</feature>
<reference evidence="2 3" key="1">
    <citation type="journal article" date="2020" name="IScience">
        <title>Genome Sequencing of the Endangered Kingdonia uniflora (Circaeasteraceae, Ranunculales) Reveals Potential Mechanisms of Evolutionary Specialization.</title>
        <authorList>
            <person name="Sun Y."/>
            <person name="Deng T."/>
            <person name="Zhang A."/>
            <person name="Moore M.J."/>
            <person name="Landis J.B."/>
            <person name="Lin N."/>
            <person name="Zhang H."/>
            <person name="Zhang X."/>
            <person name="Huang J."/>
            <person name="Zhang X."/>
            <person name="Sun H."/>
            <person name="Wang H."/>
        </authorList>
    </citation>
    <scope>NUCLEOTIDE SEQUENCE [LARGE SCALE GENOMIC DNA]</scope>
    <source>
        <strain evidence="2">TB1705</strain>
        <tissue evidence="2">Leaf</tissue>
    </source>
</reference>
<evidence type="ECO:0000313" key="3">
    <source>
        <dbReference type="Proteomes" id="UP000541444"/>
    </source>
</evidence>
<organism evidence="2 3">
    <name type="scientific">Kingdonia uniflora</name>
    <dbReference type="NCBI Taxonomy" id="39325"/>
    <lineage>
        <taxon>Eukaryota</taxon>
        <taxon>Viridiplantae</taxon>
        <taxon>Streptophyta</taxon>
        <taxon>Embryophyta</taxon>
        <taxon>Tracheophyta</taxon>
        <taxon>Spermatophyta</taxon>
        <taxon>Magnoliopsida</taxon>
        <taxon>Ranunculales</taxon>
        <taxon>Circaeasteraceae</taxon>
        <taxon>Kingdonia</taxon>
    </lineage>
</organism>
<evidence type="ECO:0000313" key="2">
    <source>
        <dbReference type="EMBL" id="KAF6163292.1"/>
    </source>
</evidence>
<accession>A0A7J7N8C7</accession>
<feature type="non-terminal residue" evidence="2">
    <location>
        <position position="1"/>
    </location>
</feature>
<sequence length="462" mass="53008">RERQKIRGFDKELSEGDKRLKREKDSGSRRWLYSSIVRERFDATVDSHSDTEGVKSKVARKESLLNEVVEEEIELELVLEGLSLSKKKRVDSRSNKEGQTLGVPREKVAEGRFAAVDDLKEVEDRARLAVLDGEKDTSKMVARLVKGIWLGIEEKNELKKVNIELEKELAHSRTDALKEVRHLKASHAVAIGRLQVETKANFDEMVEERDRLEHHLMLKGYSEEKVDTIKADTYAEEDEEEAEVLGIVDGLDGISCQTAIREMSLRIKDLESGLARERKTSKVMLSAQEELQVELDSSRSREDDVLMCNREFAEQFDRMKEANENREDQYVKAHFKLVEERAGANETKMFKKDDELMVARENLSVSKTTAEHLQIALPTKDMKFWEIQRRCNNLNERVTRLKAELAHAIVRAKKAEAREYLGGSRTEGHVKKGNVNLRECQHKLDAAVIMEKVLKGEIKAKK</sequence>
<proteinExistence type="predicted"/>
<dbReference type="AlphaFoldDB" id="A0A7J7N8C7"/>
<dbReference type="Proteomes" id="UP000541444">
    <property type="component" value="Unassembled WGS sequence"/>
</dbReference>
<comment type="caution">
    <text evidence="2">The sequence shown here is derived from an EMBL/GenBank/DDBJ whole genome shotgun (WGS) entry which is preliminary data.</text>
</comment>
<gene>
    <name evidence="2" type="ORF">GIB67_025156</name>
</gene>